<feature type="domain" description="Calcineurin-like phosphoesterase" evidence="7">
    <location>
        <begin position="109"/>
        <end position="273"/>
    </location>
</feature>
<feature type="compositionally biased region" description="Basic and acidic residues" evidence="5">
    <location>
        <begin position="529"/>
        <end position="538"/>
    </location>
</feature>
<feature type="transmembrane region" description="Helical" evidence="6">
    <location>
        <begin position="393"/>
        <end position="414"/>
    </location>
</feature>
<dbReference type="GO" id="GO:0016787">
    <property type="term" value="F:hydrolase activity"/>
    <property type="evidence" value="ECO:0007669"/>
    <property type="project" value="InterPro"/>
</dbReference>
<keyword evidence="4 6" id="KW-0472">Membrane</keyword>
<dbReference type="InterPro" id="IPR004843">
    <property type="entry name" value="Calcineurin-like_PHP"/>
</dbReference>
<dbReference type="GO" id="GO:0016020">
    <property type="term" value="C:membrane"/>
    <property type="evidence" value="ECO:0007669"/>
    <property type="project" value="UniProtKB-SubCell"/>
</dbReference>
<dbReference type="PANTHER" id="PTHR13315">
    <property type="entry name" value="METALLO PHOSPHOESTERASE RELATED"/>
    <property type="match status" value="1"/>
</dbReference>
<evidence type="ECO:0000256" key="4">
    <source>
        <dbReference type="ARBA" id="ARBA00023136"/>
    </source>
</evidence>
<dbReference type="Proteomes" id="UP000027222">
    <property type="component" value="Unassembled WGS sequence"/>
</dbReference>
<dbReference type="GO" id="GO:0005783">
    <property type="term" value="C:endoplasmic reticulum"/>
    <property type="evidence" value="ECO:0007669"/>
    <property type="project" value="TreeGrafter"/>
</dbReference>
<protein>
    <recommendedName>
        <fullName evidence="7">Calcineurin-like phosphoesterase domain-containing protein</fullName>
    </recommendedName>
</protein>
<evidence type="ECO:0000313" key="8">
    <source>
        <dbReference type="EMBL" id="KDR75748.1"/>
    </source>
</evidence>
<dbReference type="AlphaFoldDB" id="A0A067T9R5"/>
<dbReference type="GO" id="GO:0006506">
    <property type="term" value="P:GPI anchor biosynthetic process"/>
    <property type="evidence" value="ECO:0007669"/>
    <property type="project" value="InterPro"/>
</dbReference>
<feature type="region of interest" description="Disordered" evidence="5">
    <location>
        <begin position="470"/>
        <end position="550"/>
    </location>
</feature>
<keyword evidence="9" id="KW-1185">Reference proteome</keyword>
<keyword evidence="2 6" id="KW-0812">Transmembrane</keyword>
<evidence type="ECO:0000256" key="1">
    <source>
        <dbReference type="ARBA" id="ARBA00004141"/>
    </source>
</evidence>
<evidence type="ECO:0000313" key="9">
    <source>
        <dbReference type="Proteomes" id="UP000027222"/>
    </source>
</evidence>
<feature type="compositionally biased region" description="Polar residues" evidence="5">
    <location>
        <begin position="478"/>
        <end position="488"/>
    </location>
</feature>
<name>A0A067T9R5_GALM3</name>
<evidence type="ECO:0000256" key="6">
    <source>
        <dbReference type="SAM" id="Phobius"/>
    </source>
</evidence>
<dbReference type="OrthoDB" id="5977743at2759"/>
<comment type="subcellular location">
    <subcellularLocation>
        <location evidence="1">Membrane</location>
        <topology evidence="1">Multi-pass membrane protein</topology>
    </subcellularLocation>
</comment>
<dbReference type="SUPFAM" id="SSF56300">
    <property type="entry name" value="Metallo-dependent phosphatases"/>
    <property type="match status" value="1"/>
</dbReference>
<gene>
    <name evidence="8" type="ORF">GALMADRAFT_248420</name>
</gene>
<evidence type="ECO:0000259" key="7">
    <source>
        <dbReference type="Pfam" id="PF00149"/>
    </source>
</evidence>
<feature type="compositionally biased region" description="Polar residues" evidence="5">
    <location>
        <begin position="432"/>
        <end position="442"/>
    </location>
</feature>
<evidence type="ECO:0000256" key="5">
    <source>
        <dbReference type="SAM" id="MobiDB-lite"/>
    </source>
</evidence>
<feature type="transmembrane region" description="Helical" evidence="6">
    <location>
        <begin position="647"/>
        <end position="669"/>
    </location>
</feature>
<evidence type="ECO:0000256" key="2">
    <source>
        <dbReference type="ARBA" id="ARBA00022692"/>
    </source>
</evidence>
<dbReference type="HOGENOM" id="CLU_011607_4_0_1"/>
<dbReference type="STRING" id="685588.A0A067T9R5"/>
<dbReference type="InterPro" id="IPR029052">
    <property type="entry name" value="Metallo-depent_PP-like"/>
</dbReference>
<evidence type="ECO:0000256" key="3">
    <source>
        <dbReference type="ARBA" id="ARBA00022989"/>
    </source>
</evidence>
<keyword evidence="3 6" id="KW-1133">Transmembrane helix</keyword>
<dbReference type="PANTHER" id="PTHR13315:SF4">
    <property type="entry name" value="METALLOPHOSPHOESTERASE, ISOFORM E"/>
    <property type="match status" value="1"/>
</dbReference>
<dbReference type="EMBL" id="KL142380">
    <property type="protein sequence ID" value="KDR75748.1"/>
    <property type="molecule type" value="Genomic_DNA"/>
</dbReference>
<dbReference type="Pfam" id="PF00149">
    <property type="entry name" value="Metallophos"/>
    <property type="match status" value="1"/>
</dbReference>
<reference evidence="9" key="1">
    <citation type="journal article" date="2014" name="Proc. Natl. Acad. Sci. U.S.A.">
        <title>Extensive sampling of basidiomycete genomes demonstrates inadequacy of the white-rot/brown-rot paradigm for wood decay fungi.</title>
        <authorList>
            <person name="Riley R."/>
            <person name="Salamov A.A."/>
            <person name="Brown D.W."/>
            <person name="Nagy L.G."/>
            <person name="Floudas D."/>
            <person name="Held B.W."/>
            <person name="Levasseur A."/>
            <person name="Lombard V."/>
            <person name="Morin E."/>
            <person name="Otillar R."/>
            <person name="Lindquist E.A."/>
            <person name="Sun H."/>
            <person name="LaButti K.M."/>
            <person name="Schmutz J."/>
            <person name="Jabbour D."/>
            <person name="Luo H."/>
            <person name="Baker S.E."/>
            <person name="Pisabarro A.G."/>
            <person name="Walton J.D."/>
            <person name="Blanchette R.A."/>
            <person name="Henrissat B."/>
            <person name="Martin F."/>
            <person name="Cullen D."/>
            <person name="Hibbett D.S."/>
            <person name="Grigoriev I.V."/>
        </authorList>
    </citation>
    <scope>NUCLEOTIDE SEQUENCE [LARGE SCALE GENOMIC DNA]</scope>
    <source>
        <strain evidence="9">CBS 339.88</strain>
    </source>
</reference>
<proteinExistence type="predicted"/>
<dbReference type="InterPro" id="IPR033308">
    <property type="entry name" value="PGAP5/Cdc1/Ted1"/>
</dbReference>
<organism evidence="8 9">
    <name type="scientific">Galerina marginata (strain CBS 339.88)</name>
    <dbReference type="NCBI Taxonomy" id="685588"/>
    <lineage>
        <taxon>Eukaryota</taxon>
        <taxon>Fungi</taxon>
        <taxon>Dikarya</taxon>
        <taxon>Basidiomycota</taxon>
        <taxon>Agaricomycotina</taxon>
        <taxon>Agaricomycetes</taxon>
        <taxon>Agaricomycetidae</taxon>
        <taxon>Agaricales</taxon>
        <taxon>Agaricineae</taxon>
        <taxon>Strophariaceae</taxon>
        <taxon>Galerina</taxon>
    </lineage>
</organism>
<feature type="region of interest" description="Disordered" evidence="5">
    <location>
        <begin position="423"/>
        <end position="449"/>
    </location>
</feature>
<sequence length="670" mass="75436">MLSEIRPTSLTLPRRSHLYSPTVITNVLKFLWVVLVIWGDLGAFFWSLSGCRWPEVDIGHKTRQKKTTHVLLIADPQVHHPVILAPGSWWANPIRRVMFELNLRKSWHVTSRLRPHTVIFLGDVLANGKAAQNIEEYGPIVACRANDISYQLAAQNFKSIFEVDPRIPVYYIPGNNDVGLGYTSAVAKSLRSFYVDSFGPLNQKLIISNHTFIALDAPALVDEDYQLHAKLKSFEDWKPIEGGPVAFVREMGEYGPTNVVLLSHIPLARPETADCGPLREKGRIRRSAGSGYQSMLGKHTTDFLLKSLEPMVVFSADNRDYCDYTHVLPGSRNERLNQPNMIREVTVKSFSMSVHIKRPGFQLLSLVDPAIVANPNFSSFADTPCLLPDQSQVYTGFYFPCLCITVLILSILNFRKSRTRPLKKPDLFLTPSPRSSGPNTPSLGMHADPPQWSSTWSPYSPAVPVSPRATLPSYLRTPRTQSGSTTHLVASLPGTPMPSSPSSQIVSLPYSDKEEEEEDDTLYPTQYAIRRDLHRPRDDDEWSQVEQSGRDDEGFEMVHNQGGSVQQSVYSPRVQSQFISAPDHSRLSHSVKRRGWSWSYAFVLRGRRRRISVGLPSWASIYNLLDLLGLSTEQSLAVRKRRGVRGVLLDTLSVFWPAAVVWLIINWTIL</sequence>
<accession>A0A067T9R5</accession>